<proteinExistence type="predicted"/>
<dbReference type="GeneID" id="22585579"/>
<dbReference type="EMBL" id="KN275966">
    <property type="protein sequence ID" value="EEH42169.2"/>
    <property type="molecule type" value="Genomic_DNA"/>
</dbReference>
<dbReference type="RefSeq" id="XP_010762361.1">
    <property type="nucleotide sequence ID" value="XM_010764059.1"/>
</dbReference>
<sequence length="92" mass="10193">MGYPGEGCVLLIERLENGFQQNQMHRVHRRSLCNYETTVNTLPEAPLGGFLFLGIKVSKTSEIQRCINGSFMAVGAVVPVDRQALKFHDAAD</sequence>
<dbReference type="AlphaFoldDB" id="C1GIA3"/>
<dbReference type="KEGG" id="pbn:PADG_06989"/>
<name>C1GIA3_PARBD</name>
<evidence type="ECO:0000313" key="2">
    <source>
        <dbReference type="Proteomes" id="UP000001628"/>
    </source>
</evidence>
<protein>
    <submittedName>
        <fullName evidence="1">Uncharacterized protein</fullName>
    </submittedName>
</protein>
<keyword evidence="2" id="KW-1185">Reference proteome</keyword>
<accession>C1GIA3</accession>
<reference evidence="1 2" key="1">
    <citation type="journal article" date="2011" name="PLoS Genet.">
        <title>Comparative genomic analysis of human fungal pathogens causing paracoccidioidomycosis.</title>
        <authorList>
            <person name="Desjardins C.A."/>
            <person name="Champion M.D."/>
            <person name="Holder J.W."/>
            <person name="Muszewska A."/>
            <person name="Goldberg J."/>
            <person name="Bailao A.M."/>
            <person name="Brigido M.M."/>
            <person name="Ferreira M.E."/>
            <person name="Garcia A.M."/>
            <person name="Grynberg M."/>
            <person name="Gujja S."/>
            <person name="Heiman D.I."/>
            <person name="Henn M.R."/>
            <person name="Kodira C.D."/>
            <person name="Leon-Narvaez H."/>
            <person name="Longo L.V."/>
            <person name="Ma L.J."/>
            <person name="Malavazi I."/>
            <person name="Matsuo A.L."/>
            <person name="Morais F.V."/>
            <person name="Pereira M."/>
            <person name="Rodriguez-Brito S."/>
            <person name="Sakthikumar S."/>
            <person name="Salem-Izacc S.M."/>
            <person name="Sykes S.M."/>
            <person name="Teixeira M.M."/>
            <person name="Vallejo M.C."/>
            <person name="Walter M.E."/>
            <person name="Yandava C."/>
            <person name="Young S."/>
            <person name="Zeng Q."/>
            <person name="Zucker J."/>
            <person name="Felipe M.S."/>
            <person name="Goldman G.H."/>
            <person name="Haas B.J."/>
            <person name="McEwen J.G."/>
            <person name="Nino-Vega G."/>
            <person name="Puccia R."/>
            <person name="San-Blas G."/>
            <person name="Soares C.M."/>
            <person name="Birren B.W."/>
            <person name="Cuomo C.A."/>
        </authorList>
    </citation>
    <scope>NUCLEOTIDE SEQUENCE [LARGE SCALE GENOMIC DNA]</scope>
    <source>
        <strain evidence="1 2">Pb18</strain>
    </source>
</reference>
<organism evidence="1 2">
    <name type="scientific">Paracoccidioides brasiliensis (strain Pb18)</name>
    <dbReference type="NCBI Taxonomy" id="502780"/>
    <lineage>
        <taxon>Eukaryota</taxon>
        <taxon>Fungi</taxon>
        <taxon>Dikarya</taxon>
        <taxon>Ascomycota</taxon>
        <taxon>Pezizomycotina</taxon>
        <taxon>Eurotiomycetes</taxon>
        <taxon>Eurotiomycetidae</taxon>
        <taxon>Onygenales</taxon>
        <taxon>Ajellomycetaceae</taxon>
        <taxon>Paracoccidioides</taxon>
    </lineage>
</organism>
<dbReference type="InParanoid" id="C1GIA3"/>
<dbReference type="HOGENOM" id="CLU_2413886_0_0_1"/>
<evidence type="ECO:0000313" key="1">
    <source>
        <dbReference type="EMBL" id="EEH42169.2"/>
    </source>
</evidence>
<gene>
    <name evidence="1" type="ORF">PADG_06989</name>
</gene>
<dbReference type="Proteomes" id="UP000001628">
    <property type="component" value="Unassembled WGS sequence"/>
</dbReference>
<dbReference type="VEuPathDB" id="FungiDB:PADG_06989"/>